<dbReference type="STRING" id="1841481.ENSSLDP00000028225"/>
<evidence type="ECO:0000256" key="4">
    <source>
        <dbReference type="ARBA" id="ARBA00022695"/>
    </source>
</evidence>
<keyword evidence="5 7" id="KW-0521">NADP</keyword>
<dbReference type="GO" id="GO:0106274">
    <property type="term" value="F:NAD+-protein-arginine ADP-ribosyltransferase activity"/>
    <property type="evidence" value="ECO:0007669"/>
    <property type="project" value="UniProtKB-EC"/>
</dbReference>
<name>A0A3B4YBW3_SERLL</name>
<dbReference type="PANTHER" id="PTHR10339">
    <property type="entry name" value="ADP-RIBOSYLTRANSFERASE"/>
    <property type="match status" value="1"/>
</dbReference>
<evidence type="ECO:0000256" key="5">
    <source>
        <dbReference type="ARBA" id="ARBA00022857"/>
    </source>
</evidence>
<feature type="region of interest" description="Disordered" evidence="8">
    <location>
        <begin position="1"/>
        <end position="27"/>
    </location>
</feature>
<dbReference type="PRINTS" id="PR00970">
    <property type="entry name" value="RIBTRNSFRASE"/>
</dbReference>
<accession>A0A3B4YBW3</accession>
<keyword evidence="4" id="KW-0548">Nucleotidyltransferase</keyword>
<dbReference type="GO" id="GO:0016779">
    <property type="term" value="F:nucleotidyltransferase activity"/>
    <property type="evidence" value="ECO:0007669"/>
    <property type="project" value="UniProtKB-KW"/>
</dbReference>
<proteinExistence type="inferred from homology"/>
<dbReference type="InterPro" id="IPR000768">
    <property type="entry name" value="ART"/>
</dbReference>
<evidence type="ECO:0000256" key="3">
    <source>
        <dbReference type="ARBA" id="ARBA00022679"/>
    </source>
</evidence>
<comment type="catalytic activity">
    <reaction evidence="6 7">
        <text>L-arginyl-[protein] + NAD(+) = N(omega)-(ADP-D-ribosyl)-L-arginyl-[protein] + nicotinamide + H(+)</text>
        <dbReference type="Rhea" id="RHEA:19149"/>
        <dbReference type="Rhea" id="RHEA-COMP:10532"/>
        <dbReference type="Rhea" id="RHEA-COMP:15087"/>
        <dbReference type="ChEBI" id="CHEBI:15378"/>
        <dbReference type="ChEBI" id="CHEBI:17154"/>
        <dbReference type="ChEBI" id="CHEBI:29965"/>
        <dbReference type="ChEBI" id="CHEBI:57540"/>
        <dbReference type="ChEBI" id="CHEBI:142554"/>
        <dbReference type="EC" id="2.4.2.31"/>
    </reaction>
</comment>
<keyword evidence="3 7" id="KW-0808">Transferase</keyword>
<organism evidence="9 10">
    <name type="scientific">Seriola lalandi dorsalis</name>
    <dbReference type="NCBI Taxonomy" id="1841481"/>
    <lineage>
        <taxon>Eukaryota</taxon>
        <taxon>Metazoa</taxon>
        <taxon>Chordata</taxon>
        <taxon>Craniata</taxon>
        <taxon>Vertebrata</taxon>
        <taxon>Euteleostomi</taxon>
        <taxon>Actinopterygii</taxon>
        <taxon>Neopterygii</taxon>
        <taxon>Teleostei</taxon>
        <taxon>Neoteleostei</taxon>
        <taxon>Acanthomorphata</taxon>
        <taxon>Carangaria</taxon>
        <taxon>Carangiformes</taxon>
        <taxon>Carangidae</taxon>
        <taxon>Seriola</taxon>
    </lineage>
</organism>
<dbReference type="Proteomes" id="UP000261360">
    <property type="component" value="Unplaced"/>
</dbReference>
<keyword evidence="7" id="KW-0520">NAD</keyword>
<dbReference type="Gene3D" id="3.90.176.10">
    <property type="entry name" value="Toxin ADP-ribosyltransferase, Chain A, domain 1"/>
    <property type="match status" value="1"/>
</dbReference>
<evidence type="ECO:0000256" key="1">
    <source>
        <dbReference type="ARBA" id="ARBA00009558"/>
    </source>
</evidence>
<dbReference type="AlphaFoldDB" id="A0A3B4YBW3"/>
<comment type="similarity">
    <text evidence="1 7">Belongs to the Arg-specific ADP-ribosyltransferase family.</text>
</comment>
<evidence type="ECO:0000256" key="6">
    <source>
        <dbReference type="ARBA" id="ARBA00047597"/>
    </source>
</evidence>
<keyword evidence="10" id="KW-1185">Reference proteome</keyword>
<dbReference type="GO" id="GO:0003950">
    <property type="term" value="F:NAD+ poly-ADP-ribosyltransferase activity"/>
    <property type="evidence" value="ECO:0007669"/>
    <property type="project" value="TreeGrafter"/>
</dbReference>
<dbReference type="EC" id="2.4.2.31" evidence="7"/>
<reference evidence="9" key="2">
    <citation type="submission" date="2025-09" db="UniProtKB">
        <authorList>
            <consortium name="Ensembl"/>
        </authorList>
    </citation>
    <scope>IDENTIFICATION</scope>
</reference>
<evidence type="ECO:0000256" key="7">
    <source>
        <dbReference type="RuleBase" id="RU361228"/>
    </source>
</evidence>
<dbReference type="PROSITE" id="PS51996">
    <property type="entry name" value="TR_MART"/>
    <property type="match status" value="1"/>
</dbReference>
<dbReference type="SUPFAM" id="SSF56399">
    <property type="entry name" value="ADP-ribosylation"/>
    <property type="match status" value="1"/>
</dbReference>
<dbReference type="GeneTree" id="ENSGT01030000234601"/>
<sequence length="296" mass="33080">MIHCSGLSDHSTVHHRPQNCPKTASLPSLSAPVLDAAHGPSEGENHTLTKRSNLVLVQGVKLGVSSAPETNTELGMVEDSVDDMYSGCTDKMKDMQEIKEKKYEENSKVLECSKKTPDRGDEALTENHMKAICVYTSNEIYKEFNNAVRENKSIYKSTFKYHYLHFWLTTAIQTLNNNHHCSTTYRRSRMQFTGQVGNIIRFGSFTSTSLKTNLKSFGSKTCFKITTCLGADLKHYLILESAEQEVLIPPYETFNITAVFKGKDKPEALKDCEVVFVLKDFGASSRLNCALITGSP</sequence>
<keyword evidence="2 7" id="KW-0328">Glycosyltransferase</keyword>
<reference evidence="9" key="1">
    <citation type="submission" date="2025-08" db="UniProtKB">
        <authorList>
            <consortium name="Ensembl"/>
        </authorList>
    </citation>
    <scope>IDENTIFICATION</scope>
</reference>
<dbReference type="Ensembl" id="ENSSLDT00000029067.1">
    <property type="protein sequence ID" value="ENSSLDP00000028225.1"/>
    <property type="gene ID" value="ENSSLDG00000021853.1"/>
</dbReference>
<evidence type="ECO:0000256" key="2">
    <source>
        <dbReference type="ARBA" id="ARBA00022676"/>
    </source>
</evidence>
<evidence type="ECO:0000313" key="9">
    <source>
        <dbReference type="Ensembl" id="ENSSLDP00000028225.1"/>
    </source>
</evidence>
<evidence type="ECO:0000313" key="10">
    <source>
        <dbReference type="Proteomes" id="UP000261360"/>
    </source>
</evidence>
<protein>
    <recommendedName>
        <fullName evidence="7">NAD(P)(+)--arginine ADP-ribosyltransferase</fullName>
        <ecNumber evidence="7">2.4.2.31</ecNumber>
    </recommendedName>
    <alternativeName>
        <fullName evidence="7">Mono(ADP-ribosyl)transferase</fullName>
    </alternativeName>
</protein>
<evidence type="ECO:0000256" key="8">
    <source>
        <dbReference type="SAM" id="MobiDB-lite"/>
    </source>
</evidence>
<dbReference type="Pfam" id="PF01129">
    <property type="entry name" value="ART"/>
    <property type="match status" value="1"/>
</dbReference>
<dbReference type="PANTHER" id="PTHR10339:SF29">
    <property type="entry name" value="NAD(P)(+)--ARGININE ADP-RIBOSYLTRANSFERASE"/>
    <property type="match status" value="1"/>
</dbReference>
<dbReference type="InterPro" id="IPR050999">
    <property type="entry name" value="ADP-ribosyltransferase_ARG"/>
</dbReference>